<organism evidence="1 2">
    <name type="scientific">Candidatus Desulfolinea nitratireducens</name>
    <dbReference type="NCBI Taxonomy" id="2841698"/>
    <lineage>
        <taxon>Bacteria</taxon>
        <taxon>Bacillati</taxon>
        <taxon>Chloroflexota</taxon>
        <taxon>Anaerolineae</taxon>
        <taxon>Anaerolineales</taxon>
        <taxon>Anaerolineales incertae sedis</taxon>
        <taxon>Candidatus Desulfolinea</taxon>
    </lineage>
</organism>
<comment type="caution">
    <text evidence="1">The sequence shown here is derived from an EMBL/GenBank/DDBJ whole genome shotgun (WGS) entry which is preliminary data.</text>
</comment>
<dbReference type="Proteomes" id="UP000614469">
    <property type="component" value="Unassembled WGS sequence"/>
</dbReference>
<name>A0A8J6NMD1_9CHLR</name>
<dbReference type="Pfam" id="PF05991">
    <property type="entry name" value="NYN_YacP"/>
    <property type="match status" value="1"/>
</dbReference>
<protein>
    <submittedName>
        <fullName evidence="1">NYN domain-containing protein</fullName>
    </submittedName>
</protein>
<sequence length="160" mass="18067">MPYIIDGHNLIPRVGLHLDALDDEMALVEILREFCRVKKKRVEVYFDGAPPGQNGKRKFGYVTAHFVRKGRSADDAIRARLQKMGNAARNWTVVSSDREVITSAKSVRASHISADEFAQQIEETKLITQSDPVEDKSLSGQEVEQWLDLFSSKKPPTEKL</sequence>
<dbReference type="AlphaFoldDB" id="A0A8J6NMD1"/>
<dbReference type="EMBL" id="JACNJN010000086">
    <property type="protein sequence ID" value="MBC8335004.1"/>
    <property type="molecule type" value="Genomic_DNA"/>
</dbReference>
<evidence type="ECO:0000313" key="1">
    <source>
        <dbReference type="EMBL" id="MBC8335004.1"/>
    </source>
</evidence>
<reference evidence="1 2" key="1">
    <citation type="submission" date="2020-08" db="EMBL/GenBank/DDBJ databases">
        <title>Bridging the membrane lipid divide: bacteria of the FCB group superphylum have the potential to synthesize archaeal ether lipids.</title>
        <authorList>
            <person name="Villanueva L."/>
            <person name="Von Meijenfeldt F.A.B."/>
            <person name="Westbye A.B."/>
            <person name="Yadav S."/>
            <person name="Hopmans E.C."/>
            <person name="Dutilh B.E."/>
            <person name="Sinninghe Damste J.S."/>
        </authorList>
    </citation>
    <scope>NUCLEOTIDE SEQUENCE [LARGE SCALE GENOMIC DNA]</scope>
    <source>
        <strain evidence="1">NIOZ-UU36</strain>
    </source>
</reference>
<dbReference type="InterPro" id="IPR010298">
    <property type="entry name" value="YacP-like"/>
</dbReference>
<gene>
    <name evidence="1" type="ORF">H8E29_07060</name>
</gene>
<proteinExistence type="predicted"/>
<evidence type="ECO:0000313" key="2">
    <source>
        <dbReference type="Proteomes" id="UP000614469"/>
    </source>
</evidence>
<accession>A0A8J6NMD1</accession>